<evidence type="ECO:0000256" key="1">
    <source>
        <dbReference type="ARBA" id="ARBA00005534"/>
    </source>
</evidence>
<dbReference type="PANTHER" id="PTHR30615:SF8">
    <property type="entry name" value="UPF0047 PROTEIN C4A8.02C"/>
    <property type="match status" value="1"/>
</dbReference>
<dbReference type="EMBL" id="UINC01013197">
    <property type="protein sequence ID" value="SVA57185.1"/>
    <property type="molecule type" value="Genomic_DNA"/>
</dbReference>
<evidence type="ECO:0008006" key="3">
    <source>
        <dbReference type="Google" id="ProtNLM"/>
    </source>
</evidence>
<gene>
    <name evidence="2" type="ORF">METZ01_LOCUS110039</name>
</gene>
<dbReference type="InterPro" id="IPR001602">
    <property type="entry name" value="UPF0047_YjbQ-like"/>
</dbReference>
<evidence type="ECO:0000313" key="2">
    <source>
        <dbReference type="EMBL" id="SVA57185.1"/>
    </source>
</evidence>
<protein>
    <recommendedName>
        <fullName evidence="3">Secondary thiamine-phosphate synthase enzyme</fullName>
    </recommendedName>
</protein>
<dbReference type="NCBIfam" id="TIGR00149">
    <property type="entry name" value="TIGR00149_YjbQ"/>
    <property type="match status" value="1"/>
</dbReference>
<comment type="similarity">
    <text evidence="1">Belongs to the UPF0047 family.</text>
</comment>
<dbReference type="PIRSF" id="PIRSF004681">
    <property type="entry name" value="UCP004681"/>
    <property type="match status" value="1"/>
</dbReference>
<dbReference type="SUPFAM" id="SSF111038">
    <property type="entry name" value="YjbQ-like"/>
    <property type="match status" value="1"/>
</dbReference>
<dbReference type="Pfam" id="PF01894">
    <property type="entry name" value="YjbQ"/>
    <property type="match status" value="1"/>
</dbReference>
<proteinExistence type="inferred from homology"/>
<dbReference type="AlphaFoldDB" id="A0A381WXE1"/>
<name>A0A381WXE1_9ZZZZ</name>
<reference evidence="2" key="1">
    <citation type="submission" date="2018-05" db="EMBL/GenBank/DDBJ databases">
        <authorList>
            <person name="Lanie J.A."/>
            <person name="Ng W.-L."/>
            <person name="Kazmierczak K.M."/>
            <person name="Andrzejewski T.M."/>
            <person name="Davidsen T.M."/>
            <person name="Wayne K.J."/>
            <person name="Tettelin H."/>
            <person name="Glass J.I."/>
            <person name="Rusch D."/>
            <person name="Podicherti R."/>
            <person name="Tsui H.-C.T."/>
            <person name="Winkler M.E."/>
        </authorList>
    </citation>
    <scope>NUCLEOTIDE SEQUENCE</scope>
</reference>
<organism evidence="2">
    <name type="scientific">marine metagenome</name>
    <dbReference type="NCBI Taxonomy" id="408172"/>
    <lineage>
        <taxon>unclassified sequences</taxon>
        <taxon>metagenomes</taxon>
        <taxon>ecological metagenomes</taxon>
    </lineage>
</organism>
<dbReference type="Gene3D" id="2.60.120.460">
    <property type="entry name" value="YjbQ-like"/>
    <property type="match status" value="1"/>
</dbReference>
<accession>A0A381WXE1</accession>
<dbReference type="PANTHER" id="PTHR30615">
    <property type="entry name" value="UNCHARACTERIZED PROTEIN YJBQ-RELATED"/>
    <property type="match status" value="1"/>
</dbReference>
<dbReference type="InterPro" id="IPR035917">
    <property type="entry name" value="YjbQ-like_sf"/>
</dbReference>
<sequence length="141" mass="16141">MVESQKFEIESHERLDLVDLTQRVREFFDGSTVKQGMLYLHSLHTTTAIMINEWQDALVDDLKSFLRDIVDDKDHFWHNDPDHSDCVRSNATSHLRSAVLSHNVMVPISDGKLVLGQWQSIIFADLDGPQKRSIVAQIIGE</sequence>